<keyword evidence="3 9" id="KW-0645">Protease</keyword>
<comment type="function">
    <text evidence="9">This protein specifically catalyzes the removal of signal peptides from prolipoproteins.</text>
</comment>
<keyword evidence="8 9" id="KW-0472">Membrane</keyword>
<evidence type="ECO:0000256" key="7">
    <source>
        <dbReference type="ARBA" id="ARBA00022989"/>
    </source>
</evidence>
<feature type="transmembrane region" description="Helical" evidence="9">
    <location>
        <begin position="75"/>
        <end position="95"/>
    </location>
</feature>
<accession>A0A6B3L7E3</accession>
<feature type="transmembrane region" description="Helical" evidence="9">
    <location>
        <begin position="100"/>
        <end position="120"/>
    </location>
</feature>
<dbReference type="GO" id="GO:0006508">
    <property type="term" value="P:proteolysis"/>
    <property type="evidence" value="ECO:0007669"/>
    <property type="project" value="UniProtKB-KW"/>
</dbReference>
<dbReference type="UniPathway" id="UPA00665"/>
<protein>
    <recommendedName>
        <fullName evidence="9">Lipoprotein signal peptidase</fullName>
        <ecNumber evidence="9">3.4.23.36</ecNumber>
    </recommendedName>
    <alternativeName>
        <fullName evidence="9">Prolipoprotein signal peptidase</fullName>
    </alternativeName>
    <alternativeName>
        <fullName evidence="9">Signal peptidase II</fullName>
        <shortName evidence="9">SPase II</shortName>
    </alternativeName>
</protein>
<sequence length="191" mass="21359">MSAKSLILFITLPLYIIDQISKWWIVMNFAPPPSMPAPSNVADLEYHITVIDGFLNIIRVHNTGVAFGMGNGTTWAPFVFLAVPLIALTIITIAWKKKFFIGWTGKAAFALLLAGIFGNLTDRLTQGFALEHLKDESFWTRLMNGYVVDFIDVILPFYGNWPTFNVADSCICVAAVLMVICSWNEEHNKKA</sequence>
<dbReference type="GO" id="GO:0004190">
    <property type="term" value="F:aspartic-type endopeptidase activity"/>
    <property type="evidence" value="ECO:0007669"/>
    <property type="project" value="UniProtKB-UniRule"/>
</dbReference>
<dbReference type="InterPro" id="IPR001872">
    <property type="entry name" value="Peptidase_A8"/>
</dbReference>
<organism evidence="11 12">
    <name type="scientific">Sulfuriroseicoccus oceanibius</name>
    <dbReference type="NCBI Taxonomy" id="2707525"/>
    <lineage>
        <taxon>Bacteria</taxon>
        <taxon>Pseudomonadati</taxon>
        <taxon>Verrucomicrobiota</taxon>
        <taxon>Verrucomicrobiia</taxon>
        <taxon>Verrucomicrobiales</taxon>
        <taxon>Verrucomicrobiaceae</taxon>
        <taxon>Sulfuriroseicoccus</taxon>
    </lineage>
</organism>
<keyword evidence="12" id="KW-1185">Reference proteome</keyword>
<evidence type="ECO:0000256" key="2">
    <source>
        <dbReference type="ARBA" id="ARBA00022475"/>
    </source>
</evidence>
<dbReference type="PRINTS" id="PR00781">
    <property type="entry name" value="LIPOSIGPTASE"/>
</dbReference>
<keyword evidence="6 9" id="KW-0378">Hydrolase</keyword>
<evidence type="ECO:0000313" key="12">
    <source>
        <dbReference type="Proteomes" id="UP000475117"/>
    </source>
</evidence>
<feature type="active site" evidence="9">
    <location>
        <position position="149"/>
    </location>
</feature>
<keyword evidence="5 9" id="KW-0064">Aspartyl protease</keyword>
<dbReference type="PANTHER" id="PTHR33695">
    <property type="entry name" value="LIPOPROTEIN SIGNAL PEPTIDASE"/>
    <property type="match status" value="1"/>
</dbReference>
<dbReference type="RefSeq" id="WP_164362168.1">
    <property type="nucleotide sequence ID" value="NZ_CP066776.1"/>
</dbReference>
<evidence type="ECO:0000256" key="3">
    <source>
        <dbReference type="ARBA" id="ARBA00022670"/>
    </source>
</evidence>
<dbReference type="AlphaFoldDB" id="A0A6B3L7E3"/>
<keyword evidence="7 9" id="KW-1133">Transmembrane helix</keyword>
<evidence type="ECO:0000256" key="1">
    <source>
        <dbReference type="ARBA" id="ARBA00006139"/>
    </source>
</evidence>
<dbReference type="Pfam" id="PF01252">
    <property type="entry name" value="Peptidase_A8"/>
    <property type="match status" value="1"/>
</dbReference>
<gene>
    <name evidence="9" type="primary">lspA</name>
    <name evidence="11" type="ORF">G3M56_010590</name>
</gene>
<keyword evidence="2 9" id="KW-1003">Cell membrane</keyword>
<proteinExistence type="inferred from homology"/>
<dbReference type="PANTHER" id="PTHR33695:SF1">
    <property type="entry name" value="LIPOPROTEIN SIGNAL PEPTIDASE"/>
    <property type="match status" value="1"/>
</dbReference>
<comment type="catalytic activity">
    <reaction evidence="9">
        <text>Release of signal peptides from bacterial membrane prolipoproteins. Hydrolyzes -Xaa-Yaa-Zaa-|-(S,diacylglyceryl)Cys-, in which Xaa is hydrophobic (preferably Leu), and Yaa (Ala or Ser) and Zaa (Gly or Ala) have small, neutral side chains.</text>
        <dbReference type="EC" id="3.4.23.36"/>
    </reaction>
</comment>
<dbReference type="EC" id="3.4.23.36" evidence="9"/>
<comment type="subcellular location">
    <subcellularLocation>
        <location evidence="9">Cell membrane</location>
        <topology evidence="9">Multi-pass membrane protein</topology>
    </subcellularLocation>
</comment>
<evidence type="ECO:0000256" key="4">
    <source>
        <dbReference type="ARBA" id="ARBA00022692"/>
    </source>
</evidence>
<evidence type="ECO:0000256" key="10">
    <source>
        <dbReference type="RuleBase" id="RU004181"/>
    </source>
</evidence>
<dbReference type="Proteomes" id="UP000475117">
    <property type="component" value="Chromosome"/>
</dbReference>
<feature type="active site" evidence="9">
    <location>
        <position position="168"/>
    </location>
</feature>
<evidence type="ECO:0000313" key="11">
    <source>
        <dbReference type="EMBL" id="QQL44329.1"/>
    </source>
</evidence>
<evidence type="ECO:0000256" key="9">
    <source>
        <dbReference type="HAMAP-Rule" id="MF_00161"/>
    </source>
</evidence>
<comment type="similarity">
    <text evidence="1 9 10">Belongs to the peptidase A8 family.</text>
</comment>
<evidence type="ECO:0000256" key="8">
    <source>
        <dbReference type="ARBA" id="ARBA00023136"/>
    </source>
</evidence>
<dbReference type="EMBL" id="CP066776">
    <property type="protein sequence ID" value="QQL44329.1"/>
    <property type="molecule type" value="Genomic_DNA"/>
</dbReference>
<comment type="pathway">
    <text evidence="9">Protein modification; lipoprotein biosynthesis (signal peptide cleavage).</text>
</comment>
<dbReference type="KEGG" id="soa:G3M56_010590"/>
<evidence type="ECO:0000256" key="5">
    <source>
        <dbReference type="ARBA" id="ARBA00022750"/>
    </source>
</evidence>
<evidence type="ECO:0000256" key="6">
    <source>
        <dbReference type="ARBA" id="ARBA00022801"/>
    </source>
</evidence>
<feature type="transmembrane region" description="Helical" evidence="9">
    <location>
        <begin position="164"/>
        <end position="183"/>
    </location>
</feature>
<dbReference type="HAMAP" id="MF_00161">
    <property type="entry name" value="LspA"/>
    <property type="match status" value="1"/>
</dbReference>
<feature type="transmembrane region" description="Helical" evidence="9">
    <location>
        <begin position="7"/>
        <end position="26"/>
    </location>
</feature>
<name>A0A6B3L7E3_9BACT</name>
<keyword evidence="4 9" id="KW-0812">Transmembrane</keyword>
<reference evidence="11 12" key="1">
    <citation type="submission" date="2020-12" db="EMBL/GenBank/DDBJ databases">
        <title>Sulforoseuscoccus oceanibium gen. nov., sp. nov., a representative of the phylum Verrucomicrobia with special cytoplasmic membrane, and proposal of Sulforoseuscoccusaceae fam. nov.</title>
        <authorList>
            <person name="Xi F."/>
        </authorList>
    </citation>
    <scope>NUCLEOTIDE SEQUENCE [LARGE SCALE GENOMIC DNA]</scope>
    <source>
        <strain evidence="11 12">T37</strain>
    </source>
</reference>
<dbReference type="GO" id="GO:0005886">
    <property type="term" value="C:plasma membrane"/>
    <property type="evidence" value="ECO:0007669"/>
    <property type="project" value="UniProtKB-SubCell"/>
</dbReference>